<reference evidence="1 2" key="1">
    <citation type="submission" date="2018-03" db="EMBL/GenBank/DDBJ databases">
        <title>Adhaeribacter sp. HMF7605 Genome sequencing and assembly.</title>
        <authorList>
            <person name="Kang H."/>
            <person name="Kang J."/>
            <person name="Cha I."/>
            <person name="Kim H."/>
            <person name="Joh K."/>
        </authorList>
    </citation>
    <scope>NUCLEOTIDE SEQUENCE [LARGE SCALE GENOMIC DNA]</scope>
    <source>
        <strain evidence="1 2">HMF7605</strain>
    </source>
</reference>
<protein>
    <submittedName>
        <fullName evidence="1">Uncharacterized protein</fullName>
    </submittedName>
</protein>
<evidence type="ECO:0000313" key="1">
    <source>
        <dbReference type="EMBL" id="PSR56139.1"/>
    </source>
</evidence>
<organism evidence="1 2">
    <name type="scientific">Adhaeribacter arboris</name>
    <dbReference type="NCBI Taxonomy" id="2072846"/>
    <lineage>
        <taxon>Bacteria</taxon>
        <taxon>Pseudomonadati</taxon>
        <taxon>Bacteroidota</taxon>
        <taxon>Cytophagia</taxon>
        <taxon>Cytophagales</taxon>
        <taxon>Hymenobacteraceae</taxon>
        <taxon>Adhaeribacter</taxon>
    </lineage>
</organism>
<evidence type="ECO:0000313" key="2">
    <source>
        <dbReference type="Proteomes" id="UP000240357"/>
    </source>
</evidence>
<sequence length="65" mass="7004">MSSLKFKVNSILIGKFLVGSFCEGVASIALEPGSMVKDFKIKTPPKKIKLLTLTRLLSAPVAIVK</sequence>
<keyword evidence="2" id="KW-1185">Reference proteome</keyword>
<dbReference type="Proteomes" id="UP000240357">
    <property type="component" value="Unassembled WGS sequence"/>
</dbReference>
<dbReference type="AlphaFoldDB" id="A0A2T2YKX3"/>
<proteinExistence type="predicted"/>
<dbReference type="EMBL" id="PYFT01000001">
    <property type="protein sequence ID" value="PSR56139.1"/>
    <property type="molecule type" value="Genomic_DNA"/>
</dbReference>
<name>A0A2T2YKX3_9BACT</name>
<comment type="caution">
    <text evidence="1">The sequence shown here is derived from an EMBL/GenBank/DDBJ whole genome shotgun (WGS) entry which is preliminary data.</text>
</comment>
<accession>A0A2T2YKX3</accession>
<gene>
    <name evidence="1" type="ORF">AHMF7605_22855</name>
</gene>